<dbReference type="PANTHER" id="PTHR33877">
    <property type="entry name" value="SLL1193 PROTEIN"/>
    <property type="match status" value="1"/>
</dbReference>
<feature type="domain" description="HNH nuclease" evidence="1">
    <location>
        <begin position="92"/>
        <end position="145"/>
    </location>
</feature>
<evidence type="ECO:0000259" key="1">
    <source>
        <dbReference type="SMART" id="SM00507"/>
    </source>
</evidence>
<dbReference type="EMBL" id="CP022437">
    <property type="protein sequence ID" value="ASN06845.1"/>
    <property type="molecule type" value="Genomic_DNA"/>
</dbReference>
<evidence type="ECO:0000313" key="3">
    <source>
        <dbReference type="Proteomes" id="UP000204391"/>
    </source>
</evidence>
<dbReference type="SMART" id="SM00507">
    <property type="entry name" value="HNHc"/>
    <property type="match status" value="1"/>
</dbReference>
<dbReference type="Proteomes" id="UP000204391">
    <property type="component" value="Chromosome"/>
</dbReference>
<dbReference type="Gene3D" id="1.10.30.50">
    <property type="match status" value="1"/>
</dbReference>
<gene>
    <name evidence="2" type="ORF">CFK40_18370</name>
</gene>
<name>A0A221MGT0_9BACI</name>
<protein>
    <recommendedName>
        <fullName evidence="1">HNH nuclease domain-containing protein</fullName>
    </recommendedName>
</protein>
<evidence type="ECO:0000313" key="2">
    <source>
        <dbReference type="EMBL" id="ASN06845.1"/>
    </source>
</evidence>
<dbReference type="AlphaFoldDB" id="A0A221MGT0"/>
<accession>A0A221MGT0</accession>
<keyword evidence="3" id="KW-1185">Reference proteome</keyword>
<dbReference type="OrthoDB" id="2873040at2"/>
<dbReference type="InterPro" id="IPR052892">
    <property type="entry name" value="NA-targeting_endonuclease"/>
</dbReference>
<dbReference type="InterPro" id="IPR029471">
    <property type="entry name" value="HNH_5"/>
</dbReference>
<organism evidence="2 3">
    <name type="scientific">Virgibacillus necropolis</name>
    <dbReference type="NCBI Taxonomy" id="163877"/>
    <lineage>
        <taxon>Bacteria</taxon>
        <taxon>Bacillati</taxon>
        <taxon>Bacillota</taxon>
        <taxon>Bacilli</taxon>
        <taxon>Bacillales</taxon>
        <taxon>Bacillaceae</taxon>
        <taxon>Virgibacillus</taxon>
    </lineage>
</organism>
<dbReference type="PANTHER" id="PTHR33877:SF2">
    <property type="entry name" value="OS07G0170200 PROTEIN"/>
    <property type="match status" value="1"/>
</dbReference>
<dbReference type="Pfam" id="PF14279">
    <property type="entry name" value="HNH_5"/>
    <property type="match status" value="1"/>
</dbReference>
<dbReference type="InterPro" id="IPR003615">
    <property type="entry name" value="HNH_nuc"/>
</dbReference>
<dbReference type="RefSeq" id="WP_089533841.1">
    <property type="nucleotide sequence ID" value="NZ_CP022437.1"/>
</dbReference>
<proteinExistence type="predicted"/>
<reference evidence="2 3" key="1">
    <citation type="journal article" date="2003" name="Int. J. Syst. Evol. Microbiol.">
        <title>Virgibacillus carmonensis sp. nov., Virgibacillus necropolis sp. nov. and Virgibacillus picturae sp. nov., three novel species isolated from deteriorated mural paintings, transfer of the species of the genus salibacillus to Virgibacillus, as Virgibacillus marismortui comb. nov. and Virgibacillus salexigens comb. nov., and emended description of the genus Virgibacillus.</title>
        <authorList>
            <person name="Heyrman J."/>
            <person name="Logan N.A."/>
            <person name="Busse H.J."/>
            <person name="Balcaen A."/>
            <person name="Lebbe L."/>
            <person name="Rodriguez-Diaz M."/>
            <person name="Swings J."/>
            <person name="De Vos P."/>
        </authorList>
    </citation>
    <scope>NUCLEOTIDE SEQUENCE [LARGE SCALE GENOMIC DNA]</scope>
    <source>
        <strain evidence="2 3">LMG 19488</strain>
    </source>
</reference>
<dbReference type="KEGG" id="vne:CFK40_18370"/>
<sequence>MENQTKKCTKCNEVKPLDAFNKHSKNKDGYRSYCRECQNNYDHQYRKDNADRLAEYNATPKRRADQALHRAQSKRRQVESKLGITIADDLQSYHIAMIQSSDDECIYCRKELDPSTVTIDHVITFAQGGTNEYKNLLPCCGGCNASKGNRPIMEFLADKCDEYSTKQVIFRLAQRRGIEYDEMYELLNTPELTDE</sequence>
<dbReference type="CDD" id="cd00085">
    <property type="entry name" value="HNHc"/>
    <property type="match status" value="1"/>
</dbReference>